<dbReference type="PANTHER" id="PTHR33204">
    <property type="entry name" value="TRANSCRIPTIONAL REGULATOR, MARR FAMILY"/>
    <property type="match status" value="1"/>
</dbReference>
<protein>
    <submittedName>
        <fullName evidence="6">Transcriptional regulator, HxlR family</fullName>
    </submittedName>
</protein>
<organism evidence="6 7">
    <name type="scientific">Halobaculum gomorrense</name>
    <dbReference type="NCBI Taxonomy" id="43928"/>
    <lineage>
        <taxon>Archaea</taxon>
        <taxon>Methanobacteriati</taxon>
        <taxon>Methanobacteriota</taxon>
        <taxon>Stenosarchaea group</taxon>
        <taxon>Halobacteria</taxon>
        <taxon>Halobacteriales</taxon>
        <taxon>Haloferacaceae</taxon>
        <taxon>Halobaculum</taxon>
    </lineage>
</organism>
<dbReference type="EMBL" id="FQWV01000001">
    <property type="protein sequence ID" value="SHG42139.1"/>
    <property type="molecule type" value="Genomic_DNA"/>
</dbReference>
<evidence type="ECO:0000256" key="3">
    <source>
        <dbReference type="ARBA" id="ARBA00023163"/>
    </source>
</evidence>
<evidence type="ECO:0000313" key="6">
    <source>
        <dbReference type="EMBL" id="SHG42139.1"/>
    </source>
</evidence>
<dbReference type="PROSITE" id="PS51118">
    <property type="entry name" value="HTH_HXLR"/>
    <property type="match status" value="2"/>
</dbReference>
<evidence type="ECO:0000313" key="7">
    <source>
        <dbReference type="Proteomes" id="UP000184357"/>
    </source>
</evidence>
<dbReference type="CDD" id="cd00090">
    <property type="entry name" value="HTH_ARSR"/>
    <property type="match status" value="1"/>
</dbReference>
<dbReference type="Pfam" id="PF01638">
    <property type="entry name" value="HxlR"/>
    <property type="match status" value="2"/>
</dbReference>
<keyword evidence="2" id="KW-0238">DNA-binding</keyword>
<keyword evidence="7" id="KW-1185">Reference proteome</keyword>
<dbReference type="InterPro" id="IPR036390">
    <property type="entry name" value="WH_DNA-bd_sf"/>
</dbReference>
<feature type="domain" description="HTH hxlR-type" evidence="5">
    <location>
        <begin position="49"/>
        <end position="153"/>
    </location>
</feature>
<gene>
    <name evidence="6" type="ORF">SAMN05443636_0199</name>
</gene>
<keyword evidence="1" id="KW-0805">Transcription regulation</keyword>
<feature type="region of interest" description="Disordered" evidence="4">
    <location>
        <begin position="26"/>
        <end position="48"/>
    </location>
</feature>
<dbReference type="Proteomes" id="UP000184357">
    <property type="component" value="Unassembled WGS sequence"/>
</dbReference>
<evidence type="ECO:0000259" key="5">
    <source>
        <dbReference type="PROSITE" id="PS51118"/>
    </source>
</evidence>
<dbReference type="SUPFAM" id="SSF46785">
    <property type="entry name" value="Winged helix' DNA-binding domain"/>
    <property type="match status" value="2"/>
</dbReference>
<feature type="compositionally biased region" description="Polar residues" evidence="4">
    <location>
        <begin position="26"/>
        <end position="44"/>
    </location>
</feature>
<accession>A0A1M5JPE3</accession>
<dbReference type="Gene3D" id="1.10.10.10">
    <property type="entry name" value="Winged helix-like DNA-binding domain superfamily/Winged helix DNA-binding domain"/>
    <property type="match status" value="2"/>
</dbReference>
<dbReference type="STRING" id="43928.SAMN05443636_0199"/>
<evidence type="ECO:0000256" key="1">
    <source>
        <dbReference type="ARBA" id="ARBA00023015"/>
    </source>
</evidence>
<dbReference type="InterPro" id="IPR002577">
    <property type="entry name" value="HTH_HxlR"/>
</dbReference>
<dbReference type="GO" id="GO:0003700">
    <property type="term" value="F:DNA-binding transcription factor activity"/>
    <property type="evidence" value="ECO:0007669"/>
    <property type="project" value="InterPro"/>
</dbReference>
<reference evidence="6 7" key="1">
    <citation type="submission" date="2016-11" db="EMBL/GenBank/DDBJ databases">
        <authorList>
            <person name="Jaros S."/>
            <person name="Januszkiewicz K."/>
            <person name="Wedrychowicz H."/>
        </authorList>
    </citation>
    <scope>NUCLEOTIDE SEQUENCE [LARGE SCALE GENOMIC DNA]</scope>
    <source>
        <strain evidence="6 7">DSM 9297</strain>
    </source>
</reference>
<evidence type="ECO:0000256" key="2">
    <source>
        <dbReference type="ARBA" id="ARBA00023125"/>
    </source>
</evidence>
<feature type="domain" description="HTH hxlR-type" evidence="5">
    <location>
        <begin position="146"/>
        <end position="244"/>
    </location>
</feature>
<dbReference type="InterPro" id="IPR011991">
    <property type="entry name" value="ArsR-like_HTH"/>
</dbReference>
<dbReference type="PANTHER" id="PTHR33204:SF18">
    <property type="entry name" value="TRANSCRIPTIONAL REGULATORY PROTEIN"/>
    <property type="match status" value="1"/>
</dbReference>
<dbReference type="InterPro" id="IPR001845">
    <property type="entry name" value="HTH_ArsR_DNA-bd_dom"/>
</dbReference>
<sequence>MVGRRVGTSHALRVFNWVGVDRSVGMSTEPESTSDGADDPSSTVDARESPFDWRAARATLDLIGRKWHLSILDELLAEGPRRFSEFEERLDGVSATTLSDSLGDLEGKGLVAREVRDTRPVSVRYALTERGRSLDRVVESLKSWGRANVCTKRLIEYRHHPEIVYRLLVDERLYFSELQEVTGVPNKSLADSLERLDETDIVRRSVEDAKPVRVSYSLTERGRSLAAVLGSLASWSRRESAECPT</sequence>
<dbReference type="SMART" id="SM00418">
    <property type="entry name" value="HTH_ARSR"/>
    <property type="match status" value="1"/>
</dbReference>
<dbReference type="InterPro" id="IPR036388">
    <property type="entry name" value="WH-like_DNA-bd_sf"/>
</dbReference>
<keyword evidence="3" id="KW-0804">Transcription</keyword>
<dbReference type="GO" id="GO:0003677">
    <property type="term" value="F:DNA binding"/>
    <property type="evidence" value="ECO:0007669"/>
    <property type="project" value="UniProtKB-KW"/>
</dbReference>
<evidence type="ECO:0000256" key="4">
    <source>
        <dbReference type="SAM" id="MobiDB-lite"/>
    </source>
</evidence>
<name>A0A1M5JPE3_9EURY</name>
<proteinExistence type="predicted"/>
<dbReference type="AlphaFoldDB" id="A0A1M5JPE3"/>